<feature type="domain" description="BRCT" evidence="8">
    <location>
        <begin position="255"/>
        <end position="332"/>
    </location>
</feature>
<dbReference type="STRING" id="4536.A0A0E0GE18"/>
<keyword evidence="11" id="KW-1185">Reference proteome</keyword>
<dbReference type="PROSITE" id="PS50969">
    <property type="entry name" value="FCP1"/>
    <property type="match status" value="1"/>
</dbReference>
<dbReference type="Gene3D" id="3.40.50.10190">
    <property type="entry name" value="BRCT domain"/>
    <property type="match status" value="2"/>
</dbReference>
<dbReference type="eggNOG" id="KOG0323">
    <property type="taxonomic scope" value="Eukaryota"/>
</dbReference>
<dbReference type="NCBIfam" id="TIGR02250">
    <property type="entry name" value="FCP1_euk"/>
    <property type="match status" value="1"/>
</dbReference>
<accession>A0A0E0GE18</accession>
<dbReference type="SMART" id="SM00292">
    <property type="entry name" value="BRCT"/>
    <property type="match status" value="2"/>
</dbReference>
<comment type="function">
    <text evidence="6">This promotes the activity of RNA polymerase II.</text>
</comment>
<dbReference type="PANTHER" id="PTHR23081">
    <property type="entry name" value="RNA POLYMERASE II CTD PHOSPHATASE"/>
    <property type="match status" value="1"/>
</dbReference>
<reference evidence="10" key="1">
    <citation type="submission" date="2015-04" db="UniProtKB">
        <authorList>
            <consortium name="EnsemblPlants"/>
        </authorList>
    </citation>
    <scope>IDENTIFICATION</scope>
    <source>
        <strain evidence="10">SL10</strain>
    </source>
</reference>
<comment type="catalytic activity">
    <reaction evidence="5 6">
        <text>O-phospho-L-threonyl-[protein] + H2O = L-threonyl-[protein] + phosphate</text>
        <dbReference type="Rhea" id="RHEA:47004"/>
        <dbReference type="Rhea" id="RHEA-COMP:11060"/>
        <dbReference type="Rhea" id="RHEA-COMP:11605"/>
        <dbReference type="ChEBI" id="CHEBI:15377"/>
        <dbReference type="ChEBI" id="CHEBI:30013"/>
        <dbReference type="ChEBI" id="CHEBI:43474"/>
        <dbReference type="ChEBI" id="CHEBI:61977"/>
        <dbReference type="EC" id="3.1.3.16"/>
    </reaction>
</comment>
<feature type="compositionally biased region" description="Acidic residues" evidence="7">
    <location>
        <begin position="48"/>
        <end position="57"/>
    </location>
</feature>
<feature type="domain" description="BRCT" evidence="8">
    <location>
        <begin position="633"/>
        <end position="705"/>
    </location>
</feature>
<dbReference type="PROSITE" id="PS50172">
    <property type="entry name" value="BRCT"/>
    <property type="match status" value="2"/>
</dbReference>
<dbReference type="GO" id="GO:0008420">
    <property type="term" value="F:RNA polymerase II CTD heptapeptide repeat phosphatase activity"/>
    <property type="evidence" value="ECO:0007669"/>
    <property type="project" value="UniProtKB-UniRule"/>
</dbReference>
<dbReference type="Gramene" id="ONIVA02G37900.1">
    <property type="protein sequence ID" value="ONIVA02G37900.1"/>
    <property type="gene ID" value="ONIVA02G37900"/>
</dbReference>
<dbReference type="Pfam" id="PF03031">
    <property type="entry name" value="NIF"/>
    <property type="match status" value="2"/>
</dbReference>
<feature type="region of interest" description="Disordered" evidence="7">
    <location>
        <begin position="1"/>
        <end position="72"/>
    </location>
</feature>
<feature type="region of interest" description="Disordered" evidence="7">
    <location>
        <begin position="352"/>
        <end position="389"/>
    </location>
</feature>
<evidence type="ECO:0000256" key="5">
    <source>
        <dbReference type="ARBA" id="ARBA00048336"/>
    </source>
</evidence>
<dbReference type="CDD" id="cd17729">
    <property type="entry name" value="BRCT_CTDP1"/>
    <property type="match status" value="1"/>
</dbReference>
<proteinExistence type="predicted"/>
<dbReference type="InterPro" id="IPR036412">
    <property type="entry name" value="HAD-like_sf"/>
</dbReference>
<feature type="domain" description="FCP1 homology" evidence="9">
    <location>
        <begin position="415"/>
        <end position="593"/>
    </location>
</feature>
<evidence type="ECO:0000256" key="7">
    <source>
        <dbReference type="SAM" id="MobiDB-lite"/>
    </source>
</evidence>
<dbReference type="InterPro" id="IPR023214">
    <property type="entry name" value="HAD_sf"/>
</dbReference>
<dbReference type="Pfam" id="PF00533">
    <property type="entry name" value="BRCT"/>
    <property type="match status" value="2"/>
</dbReference>
<dbReference type="InterPro" id="IPR039189">
    <property type="entry name" value="Fcp1"/>
</dbReference>
<evidence type="ECO:0000256" key="6">
    <source>
        <dbReference type="RuleBase" id="RU366066"/>
    </source>
</evidence>
<keyword evidence="3 6" id="KW-0539">Nucleus</keyword>
<dbReference type="Gene3D" id="3.40.50.1000">
    <property type="entry name" value="HAD superfamily/HAD-like"/>
    <property type="match status" value="2"/>
</dbReference>
<name>A0A0E0GE18_ORYNI</name>
<dbReference type="HOGENOM" id="CLU_351039_0_0_1"/>
<reference evidence="10" key="2">
    <citation type="submission" date="2018-04" db="EMBL/GenBank/DDBJ databases">
        <title>OnivRS2 (Oryza nivara Reference Sequence Version 2).</title>
        <authorList>
            <person name="Zhang J."/>
            <person name="Kudrna D."/>
            <person name="Lee S."/>
            <person name="Talag J."/>
            <person name="Rajasekar S."/>
            <person name="Welchert J."/>
            <person name="Hsing Y.-I."/>
            <person name="Wing R.A."/>
        </authorList>
    </citation>
    <scope>NUCLEOTIDE SEQUENCE [LARGE SCALE GENOMIC DNA]</scope>
    <source>
        <strain evidence="10">SL10</strain>
    </source>
</reference>
<evidence type="ECO:0000256" key="4">
    <source>
        <dbReference type="ARBA" id="ARBA00047761"/>
    </source>
</evidence>
<dbReference type="SUPFAM" id="SSF56784">
    <property type="entry name" value="HAD-like"/>
    <property type="match status" value="2"/>
</dbReference>
<evidence type="ECO:0000313" key="11">
    <source>
        <dbReference type="Proteomes" id="UP000006591"/>
    </source>
</evidence>
<evidence type="ECO:0000259" key="8">
    <source>
        <dbReference type="PROSITE" id="PS50172"/>
    </source>
</evidence>
<dbReference type="PANTHER" id="PTHR23081:SF23">
    <property type="entry name" value="RNA POLYMERASE II C-TERMINAL DOMAIN PHOSPHATASE-LIKE"/>
    <property type="match status" value="1"/>
</dbReference>
<dbReference type="CDD" id="cd07521">
    <property type="entry name" value="HAD_FCP1-like"/>
    <property type="match status" value="1"/>
</dbReference>
<protein>
    <recommendedName>
        <fullName evidence="6">RNA polymerase II C-terminal domain phosphatase-like</fullName>
        <ecNumber evidence="6">3.1.3.16</ecNumber>
    </recommendedName>
</protein>
<evidence type="ECO:0000313" key="10">
    <source>
        <dbReference type="EnsemblPlants" id="ONIVA02G37900.1"/>
    </source>
</evidence>
<evidence type="ECO:0000256" key="1">
    <source>
        <dbReference type="ARBA" id="ARBA00004123"/>
    </source>
</evidence>
<comment type="catalytic activity">
    <reaction evidence="4 6">
        <text>O-phospho-L-seryl-[protein] + H2O = L-seryl-[protein] + phosphate</text>
        <dbReference type="Rhea" id="RHEA:20629"/>
        <dbReference type="Rhea" id="RHEA-COMP:9863"/>
        <dbReference type="Rhea" id="RHEA-COMP:11604"/>
        <dbReference type="ChEBI" id="CHEBI:15377"/>
        <dbReference type="ChEBI" id="CHEBI:29999"/>
        <dbReference type="ChEBI" id="CHEBI:43474"/>
        <dbReference type="ChEBI" id="CHEBI:83421"/>
        <dbReference type="EC" id="3.1.3.16"/>
    </reaction>
</comment>
<evidence type="ECO:0000259" key="9">
    <source>
        <dbReference type="PROSITE" id="PS50969"/>
    </source>
</evidence>
<dbReference type="SUPFAM" id="SSF52113">
    <property type="entry name" value="BRCT domain"/>
    <property type="match status" value="2"/>
</dbReference>
<dbReference type="InterPro" id="IPR004274">
    <property type="entry name" value="FCP1_dom"/>
</dbReference>
<dbReference type="AlphaFoldDB" id="A0A0E0GE18"/>
<organism evidence="10">
    <name type="scientific">Oryza nivara</name>
    <name type="common">Indian wild rice</name>
    <name type="synonym">Oryza sativa f. spontanea</name>
    <dbReference type="NCBI Taxonomy" id="4536"/>
    <lineage>
        <taxon>Eukaryota</taxon>
        <taxon>Viridiplantae</taxon>
        <taxon>Streptophyta</taxon>
        <taxon>Embryophyta</taxon>
        <taxon>Tracheophyta</taxon>
        <taxon>Spermatophyta</taxon>
        <taxon>Magnoliopsida</taxon>
        <taxon>Liliopsida</taxon>
        <taxon>Poales</taxon>
        <taxon>Poaceae</taxon>
        <taxon>BOP clade</taxon>
        <taxon>Oryzoideae</taxon>
        <taxon>Oryzeae</taxon>
        <taxon>Oryzinae</taxon>
        <taxon>Oryza</taxon>
    </lineage>
</organism>
<dbReference type="EnsemblPlants" id="ONIVA02G37900.1">
    <property type="protein sequence ID" value="ONIVA02G37900.1"/>
    <property type="gene ID" value="ONIVA02G37900"/>
</dbReference>
<evidence type="ECO:0000256" key="3">
    <source>
        <dbReference type="ARBA" id="ARBA00023242"/>
    </source>
</evidence>
<dbReference type="OMA" id="GWASEME"/>
<comment type="subcellular location">
    <subcellularLocation>
        <location evidence="1 6">Nucleus</location>
    </subcellularLocation>
</comment>
<dbReference type="GO" id="GO:0005634">
    <property type="term" value="C:nucleus"/>
    <property type="evidence" value="ECO:0007669"/>
    <property type="project" value="UniProtKB-SubCell"/>
</dbReference>
<dbReference type="InterPro" id="IPR036420">
    <property type="entry name" value="BRCT_dom_sf"/>
</dbReference>
<dbReference type="FunFam" id="3.40.50.10190:FF:000106">
    <property type="entry name" value="RNA polymerase II C-terminal domain phosphatase-like 4"/>
    <property type="match status" value="1"/>
</dbReference>
<dbReference type="SMART" id="SM00577">
    <property type="entry name" value="CPDc"/>
    <property type="match status" value="2"/>
</dbReference>
<dbReference type="InterPro" id="IPR001357">
    <property type="entry name" value="BRCT_dom"/>
</dbReference>
<dbReference type="Proteomes" id="UP000006591">
    <property type="component" value="Chromosome 2"/>
</dbReference>
<dbReference type="EC" id="3.1.3.16" evidence="6"/>
<sequence>MDPSAAAAAADDDDDYHATTGGMEPRGEEDNGASTRGVTGRLLAWRGEEEDDDDAEDSGGGSGAGANADEDDAASAVSLDTISNDSILLPPEPTSANLASLLRARKLILVVDLDHTLNYATAVAKLLDPDGAYFGERIISSGESSQPDRKSLGDVFGWAPEMERAAVVILDDTAEVWKGYRDNLIEMERYLYFASSRGKFGIAARSLAERNRDESEREGALAVALRVLRRVHGEFFSGSVCSGSFADVREVIRQARREVLRGCTVAFTGVIPSGDGGRASDHPVWRRAEQLGATCADDVGEGVTHVVAGKPVTRKALWAQTHGKFLVDTEWINAAHFRWSKPEERMYPVEDDASAGAAPNPGGIAGEKEGDLDAEDSGGGSGADDAAAAVSHGATSTDSIVLPPEPTSGHLASLLRARKLILVVDLDHTLVNSTADYDISGTEYVNGLAELVTDDPGRGLFILDHASWFSAFITKLRPFVHGFLREASAMFEMHVDYAAAVAKLLDPDGVYFGERIISRDESPQPDRKSLDVVFGSAPASAAERAAVVILDDTAEVWEGNSDNLIEMERYHYFASSCRDFGSPWECTHSLSERGVDESERAAALRVLRRVHAGFFAGGGGSFVADVREVIRRTRRLVLRGCTVAFTRAIASDDHHSVWRRTEQLGATCADDVGPAVTHVVATNPTSFKAVWAQVFGKFLVNPEWINAAHFRWSKPKEEHFPVRW</sequence>
<evidence type="ECO:0000256" key="2">
    <source>
        <dbReference type="ARBA" id="ARBA00022801"/>
    </source>
</evidence>
<dbReference type="InterPro" id="IPR011947">
    <property type="entry name" value="FCP1_euk"/>
</dbReference>
<keyword evidence="2 6" id="KW-0378">Hydrolase</keyword>